<reference evidence="3" key="1">
    <citation type="submission" date="2020-09" db="EMBL/GenBank/DDBJ databases">
        <title>Genome-Enabled Discovery of Anthraquinone Biosynthesis in Senna tora.</title>
        <authorList>
            <person name="Kang S.-H."/>
            <person name="Pandey R.P."/>
            <person name="Lee C.-M."/>
            <person name="Sim J.-S."/>
            <person name="Jeong J.-T."/>
            <person name="Choi B.-S."/>
            <person name="Jung M."/>
            <person name="Ginzburg D."/>
            <person name="Zhao K."/>
            <person name="Won S.Y."/>
            <person name="Oh T.-J."/>
            <person name="Yu Y."/>
            <person name="Kim N.-H."/>
            <person name="Lee O.R."/>
            <person name="Lee T.-H."/>
            <person name="Bashyal P."/>
            <person name="Kim T.-S."/>
            <person name="Lee W.-H."/>
            <person name="Kawkins C."/>
            <person name="Kim C.-K."/>
            <person name="Kim J.S."/>
            <person name="Ahn B.O."/>
            <person name="Rhee S.Y."/>
            <person name="Sohng J.K."/>
        </authorList>
    </citation>
    <scope>NUCLEOTIDE SEQUENCE</scope>
    <source>
        <tissue evidence="3">Leaf</tissue>
    </source>
</reference>
<dbReference type="InterPro" id="IPR001943">
    <property type="entry name" value="UVR_dom"/>
</dbReference>
<proteinExistence type="predicted"/>
<evidence type="ECO:0000313" key="3">
    <source>
        <dbReference type="EMBL" id="KAF7827559.1"/>
    </source>
</evidence>
<evidence type="ECO:0000259" key="2">
    <source>
        <dbReference type="Pfam" id="PF13474"/>
    </source>
</evidence>
<dbReference type="AlphaFoldDB" id="A0A834TTM4"/>
<dbReference type="Pfam" id="PF13474">
    <property type="entry name" value="SnoaL_3"/>
    <property type="match status" value="1"/>
</dbReference>
<dbReference type="Pfam" id="PF02151">
    <property type="entry name" value="UVR"/>
    <property type="match status" value="1"/>
</dbReference>
<accession>A0A834TTM4</accession>
<evidence type="ECO:0000259" key="1">
    <source>
        <dbReference type="Pfam" id="PF02151"/>
    </source>
</evidence>
<dbReference type="PANTHER" id="PTHR34957">
    <property type="entry name" value="NUCLEAR TRANSPORT FACTOR 2 (NTF2) FAMILY PROTEIN"/>
    <property type="match status" value="1"/>
</dbReference>
<dbReference type="SUPFAM" id="SSF54427">
    <property type="entry name" value="NTF2-like"/>
    <property type="match status" value="1"/>
</dbReference>
<dbReference type="OrthoDB" id="2335338at2759"/>
<dbReference type="Gene3D" id="3.10.450.50">
    <property type="match status" value="1"/>
</dbReference>
<dbReference type="PANTHER" id="PTHR34957:SF1">
    <property type="entry name" value="NUCLEAR TRANSPORT FACTOR 2 (NTF2) FAMILY PROTEIN"/>
    <property type="match status" value="1"/>
</dbReference>
<sequence>MALQGTSFSFNGLSSTTKEFNFSPGLFINTIGKLQHVSLPSVTKNKLVWSKSFGRFRRVERVKSEDPESMLSGESIALDEESLEEELQNAIAEENYAKAAKIRDTLKNLHKDIKTTLLGANSRFYESFRTGNLALMQALWAKKDEVCCVHPGVKGIYGYDDVIESWNFVWANYEFPLEIKLEEMKVHARGDMGYVTCIEFVKTKGGRWGGQFVTNVFERIDGESGGIGVYFAGAFPRNTPLFFELSSLAISSHMLFVSKALGFWELKRATEMKNASRKVGAIYLNKKLETLPHINGVGSPFSGEPCMPPGSMAVVLPKTSFSKHSRHPFVSRLLLSLSTPWLKFSRGISTTTAASSWLWMNFGGT</sequence>
<dbReference type="InterPro" id="IPR032710">
    <property type="entry name" value="NTF2-like_dom_sf"/>
</dbReference>
<organism evidence="3 4">
    <name type="scientific">Senna tora</name>
    <dbReference type="NCBI Taxonomy" id="362788"/>
    <lineage>
        <taxon>Eukaryota</taxon>
        <taxon>Viridiplantae</taxon>
        <taxon>Streptophyta</taxon>
        <taxon>Embryophyta</taxon>
        <taxon>Tracheophyta</taxon>
        <taxon>Spermatophyta</taxon>
        <taxon>Magnoliopsida</taxon>
        <taxon>eudicotyledons</taxon>
        <taxon>Gunneridae</taxon>
        <taxon>Pentapetalae</taxon>
        <taxon>rosids</taxon>
        <taxon>fabids</taxon>
        <taxon>Fabales</taxon>
        <taxon>Fabaceae</taxon>
        <taxon>Caesalpinioideae</taxon>
        <taxon>Cassia clade</taxon>
        <taxon>Senna</taxon>
    </lineage>
</organism>
<gene>
    <name evidence="3" type="ORF">G2W53_018723</name>
</gene>
<evidence type="ECO:0000313" key="4">
    <source>
        <dbReference type="Proteomes" id="UP000634136"/>
    </source>
</evidence>
<dbReference type="EMBL" id="JAAIUW010000006">
    <property type="protein sequence ID" value="KAF7827559.1"/>
    <property type="molecule type" value="Genomic_DNA"/>
</dbReference>
<keyword evidence="4" id="KW-1185">Reference proteome</keyword>
<comment type="caution">
    <text evidence="3">The sequence shown here is derived from an EMBL/GenBank/DDBJ whole genome shotgun (WGS) entry which is preliminary data.</text>
</comment>
<feature type="domain" description="UVR" evidence="1">
    <location>
        <begin position="82"/>
        <end position="111"/>
    </location>
</feature>
<dbReference type="InterPro" id="IPR037401">
    <property type="entry name" value="SnoaL-like"/>
</dbReference>
<name>A0A834TTM4_9FABA</name>
<dbReference type="Proteomes" id="UP000634136">
    <property type="component" value="Unassembled WGS sequence"/>
</dbReference>
<protein>
    <submittedName>
        <fullName evidence="3">F-box protein SKIP8</fullName>
    </submittedName>
</protein>
<feature type="domain" description="SnoaL-like" evidence="2">
    <location>
        <begin position="120"/>
        <end position="222"/>
    </location>
</feature>